<proteinExistence type="predicted"/>
<feature type="compositionally biased region" description="Gly residues" evidence="1">
    <location>
        <begin position="1"/>
        <end position="39"/>
    </location>
</feature>
<evidence type="ECO:0000313" key="2">
    <source>
        <dbReference type="EMBL" id="CAJ1384823.1"/>
    </source>
</evidence>
<name>A0AA36IBS7_9DINO</name>
<feature type="compositionally biased region" description="Basic and acidic residues" evidence="1">
    <location>
        <begin position="50"/>
        <end position="60"/>
    </location>
</feature>
<gene>
    <name evidence="2" type="ORF">EVOR1521_LOCUS11598</name>
</gene>
<feature type="compositionally biased region" description="Basic residues" evidence="1">
    <location>
        <begin position="40"/>
        <end position="49"/>
    </location>
</feature>
<dbReference type="Proteomes" id="UP001178507">
    <property type="component" value="Unassembled WGS sequence"/>
</dbReference>
<sequence>MWSGGWKGGWGWDQGGWGGNWGWENGGNWNGNGGWGGKGKNGKGKGDRKKKADRDGDWRGDGSAGKNFTDAKFSEASQETVPLANDVGHVGPKTIGQEAPVADNAEEAPVVAVDEWHQSANAAAWQELE</sequence>
<comment type="caution">
    <text evidence="2">The sequence shown here is derived from an EMBL/GenBank/DDBJ whole genome shotgun (WGS) entry which is preliminary data.</text>
</comment>
<keyword evidence="3" id="KW-1185">Reference proteome</keyword>
<feature type="region of interest" description="Disordered" evidence="1">
    <location>
        <begin position="1"/>
        <end position="96"/>
    </location>
</feature>
<accession>A0AA36IBS7</accession>
<organism evidence="2 3">
    <name type="scientific">Effrenium voratum</name>
    <dbReference type="NCBI Taxonomy" id="2562239"/>
    <lineage>
        <taxon>Eukaryota</taxon>
        <taxon>Sar</taxon>
        <taxon>Alveolata</taxon>
        <taxon>Dinophyceae</taxon>
        <taxon>Suessiales</taxon>
        <taxon>Symbiodiniaceae</taxon>
        <taxon>Effrenium</taxon>
    </lineage>
</organism>
<reference evidence="2" key="1">
    <citation type="submission" date="2023-08" db="EMBL/GenBank/DDBJ databases">
        <authorList>
            <person name="Chen Y."/>
            <person name="Shah S."/>
            <person name="Dougan E. K."/>
            <person name="Thang M."/>
            <person name="Chan C."/>
        </authorList>
    </citation>
    <scope>NUCLEOTIDE SEQUENCE</scope>
</reference>
<evidence type="ECO:0000256" key="1">
    <source>
        <dbReference type="SAM" id="MobiDB-lite"/>
    </source>
</evidence>
<protein>
    <submittedName>
        <fullName evidence="2">Uncharacterized protein</fullName>
    </submittedName>
</protein>
<evidence type="ECO:0000313" key="3">
    <source>
        <dbReference type="Proteomes" id="UP001178507"/>
    </source>
</evidence>
<dbReference type="AlphaFoldDB" id="A0AA36IBS7"/>
<dbReference type="EMBL" id="CAUJNA010001158">
    <property type="protein sequence ID" value="CAJ1384823.1"/>
    <property type="molecule type" value="Genomic_DNA"/>
</dbReference>